<dbReference type="Proteomes" id="UP001595536">
    <property type="component" value="Unassembled WGS sequence"/>
</dbReference>
<organism evidence="3 4">
    <name type="scientific">Camelimonas abortus</name>
    <dbReference type="NCBI Taxonomy" id="1017184"/>
    <lineage>
        <taxon>Bacteria</taxon>
        <taxon>Pseudomonadati</taxon>
        <taxon>Pseudomonadota</taxon>
        <taxon>Alphaproteobacteria</taxon>
        <taxon>Hyphomicrobiales</taxon>
        <taxon>Chelatococcaceae</taxon>
        <taxon>Camelimonas</taxon>
    </lineage>
</organism>
<dbReference type="Gene3D" id="3.40.30.10">
    <property type="entry name" value="Glutaredoxin"/>
    <property type="match status" value="1"/>
</dbReference>
<comment type="caution">
    <text evidence="3">The sequence shown here is derived from an EMBL/GenBank/DDBJ whole genome shotgun (WGS) entry which is preliminary data.</text>
</comment>
<evidence type="ECO:0000313" key="3">
    <source>
        <dbReference type="EMBL" id="MFC3265750.1"/>
    </source>
</evidence>
<dbReference type="SFLD" id="SFLDS00019">
    <property type="entry name" value="Glutathione_Transferase_(cytos"/>
    <property type="match status" value="1"/>
</dbReference>
<dbReference type="RefSeq" id="WP_376830365.1">
    <property type="nucleotide sequence ID" value="NZ_JBHLWR010000006.1"/>
</dbReference>
<proteinExistence type="predicted"/>
<sequence>MTLKLWHCMSARSFRPLWTMEEMGLDYELAMLPFPPRVFRKEYLGVNPLGTIPFFEDGATKMTESSAICHYLVTKYGPTPLNVGPEEPDYGAFLNALHFSEATLTFPQTIYLRYTLQEPDAGLGRAAEDYARWFGGRLRGVTAVAEKNEYWCAGRFTAADICVGYALMLAERLKLDHLFSAPVRAYWARLQQREGFRRALASQEKAAQEQGVVNPPDMKIPPKPATA</sequence>
<evidence type="ECO:0000313" key="4">
    <source>
        <dbReference type="Proteomes" id="UP001595536"/>
    </source>
</evidence>
<dbReference type="InterPro" id="IPR004045">
    <property type="entry name" value="Glutathione_S-Trfase_N"/>
</dbReference>
<protein>
    <submittedName>
        <fullName evidence="3">Glutathione S-transferase family protein</fullName>
    </submittedName>
</protein>
<dbReference type="Gene3D" id="1.20.1050.10">
    <property type="match status" value="1"/>
</dbReference>
<feature type="region of interest" description="Disordered" evidence="1">
    <location>
        <begin position="201"/>
        <end position="227"/>
    </location>
</feature>
<accession>A0ABV7LCU6</accession>
<keyword evidence="4" id="KW-1185">Reference proteome</keyword>
<dbReference type="EMBL" id="JBHRUV010000020">
    <property type="protein sequence ID" value="MFC3265750.1"/>
    <property type="molecule type" value="Genomic_DNA"/>
</dbReference>
<evidence type="ECO:0000259" key="2">
    <source>
        <dbReference type="PROSITE" id="PS50404"/>
    </source>
</evidence>
<name>A0ABV7LCU6_9HYPH</name>
<dbReference type="PANTHER" id="PTHR44051:SF21">
    <property type="entry name" value="GLUTATHIONE S-TRANSFERASE FAMILY PROTEIN"/>
    <property type="match status" value="1"/>
</dbReference>
<dbReference type="PANTHER" id="PTHR44051">
    <property type="entry name" value="GLUTATHIONE S-TRANSFERASE-RELATED"/>
    <property type="match status" value="1"/>
</dbReference>
<dbReference type="SUPFAM" id="SSF47616">
    <property type="entry name" value="GST C-terminal domain-like"/>
    <property type="match status" value="1"/>
</dbReference>
<dbReference type="PROSITE" id="PS50404">
    <property type="entry name" value="GST_NTER"/>
    <property type="match status" value="1"/>
</dbReference>
<dbReference type="InterPro" id="IPR040079">
    <property type="entry name" value="Glutathione_S-Trfase"/>
</dbReference>
<dbReference type="CDD" id="cd03046">
    <property type="entry name" value="GST_N_GTT1_like"/>
    <property type="match status" value="1"/>
</dbReference>
<reference evidence="4" key="1">
    <citation type="journal article" date="2019" name="Int. J. Syst. Evol. Microbiol.">
        <title>The Global Catalogue of Microorganisms (GCM) 10K type strain sequencing project: providing services to taxonomists for standard genome sequencing and annotation.</title>
        <authorList>
            <consortium name="The Broad Institute Genomics Platform"/>
            <consortium name="The Broad Institute Genome Sequencing Center for Infectious Disease"/>
            <person name="Wu L."/>
            <person name="Ma J."/>
        </authorList>
    </citation>
    <scope>NUCLEOTIDE SEQUENCE [LARGE SCALE GENOMIC DNA]</scope>
    <source>
        <strain evidence="4">CCM 7941</strain>
    </source>
</reference>
<gene>
    <name evidence="3" type="ORF">ACFOEX_05165</name>
</gene>
<dbReference type="Pfam" id="PF02798">
    <property type="entry name" value="GST_N"/>
    <property type="match status" value="1"/>
</dbReference>
<dbReference type="InterPro" id="IPR036249">
    <property type="entry name" value="Thioredoxin-like_sf"/>
</dbReference>
<dbReference type="SFLD" id="SFLDG01150">
    <property type="entry name" value="Main.1:_Beta-like"/>
    <property type="match status" value="1"/>
</dbReference>
<dbReference type="SFLD" id="SFLDG00358">
    <property type="entry name" value="Main_(cytGST)"/>
    <property type="match status" value="1"/>
</dbReference>
<feature type="domain" description="GST N-terminal" evidence="2">
    <location>
        <begin position="1"/>
        <end position="80"/>
    </location>
</feature>
<evidence type="ECO:0000256" key="1">
    <source>
        <dbReference type="SAM" id="MobiDB-lite"/>
    </source>
</evidence>
<dbReference type="InterPro" id="IPR036282">
    <property type="entry name" value="Glutathione-S-Trfase_C_sf"/>
</dbReference>
<dbReference type="SUPFAM" id="SSF52833">
    <property type="entry name" value="Thioredoxin-like"/>
    <property type="match status" value="1"/>
</dbReference>
<feature type="compositionally biased region" description="Pro residues" evidence="1">
    <location>
        <begin position="218"/>
        <end position="227"/>
    </location>
</feature>